<keyword evidence="4" id="KW-1185">Reference proteome</keyword>
<evidence type="ECO:0000259" key="2">
    <source>
        <dbReference type="Pfam" id="PF07670"/>
    </source>
</evidence>
<dbReference type="AlphaFoldDB" id="A0A845KYP8"/>
<evidence type="ECO:0000313" key="3">
    <source>
        <dbReference type="EMBL" id="MZP29072.1"/>
    </source>
</evidence>
<organism evidence="3 4">
    <name type="scientific">Heliomicrobium undosum</name>
    <dbReference type="NCBI Taxonomy" id="121734"/>
    <lineage>
        <taxon>Bacteria</taxon>
        <taxon>Bacillati</taxon>
        <taxon>Bacillota</taxon>
        <taxon>Clostridia</taxon>
        <taxon>Eubacteriales</taxon>
        <taxon>Heliobacteriaceae</taxon>
        <taxon>Heliomicrobium</taxon>
    </lineage>
</organism>
<gene>
    <name evidence="3" type="ORF">GTO91_05015</name>
</gene>
<feature type="transmembrane region" description="Helical" evidence="1">
    <location>
        <begin position="12"/>
        <end position="31"/>
    </location>
</feature>
<reference evidence="3 4" key="1">
    <citation type="submission" date="2020-01" db="EMBL/GenBank/DDBJ databases">
        <title>Whole-genome sequence of Heliobacterium undosum DSM 13378.</title>
        <authorList>
            <person name="Kyndt J.A."/>
            <person name="Meyer T.E."/>
        </authorList>
    </citation>
    <scope>NUCLEOTIDE SEQUENCE [LARGE SCALE GENOMIC DNA]</scope>
    <source>
        <strain evidence="3 4">DSM 13378</strain>
    </source>
</reference>
<keyword evidence="1" id="KW-1133">Transmembrane helix</keyword>
<dbReference type="EMBL" id="WXEY01000003">
    <property type="protein sequence ID" value="MZP29072.1"/>
    <property type="molecule type" value="Genomic_DNA"/>
</dbReference>
<dbReference type="Pfam" id="PF07670">
    <property type="entry name" value="Gate"/>
    <property type="match status" value="1"/>
</dbReference>
<evidence type="ECO:0000313" key="4">
    <source>
        <dbReference type="Proteomes" id="UP000463470"/>
    </source>
</evidence>
<dbReference type="OrthoDB" id="1645614at2"/>
<sequence>MISPIPMVPGSLILTLFFLLLTPFMVFYPAVSLSAAREGLQLWLTVLLPALFPFLVVAELILALGLPRLIGAVLEPLMRPLFRLPGAAAVVVAVGFTTGFPVGAIMTARLIREGMLTPAEGERLVLFTNNASPLFMLGAVGAGMFGSSEAGLLLAASHYMSNLLVGLIHARLSPGSRATASLPFRSRLKREWQTFLTQPGTAGETLGTAIGKGMHNILIIGGYTMFFVVAFRLFSAGGLLAPLLALLEKALPALQCSPDLAPGLLSGALEMSIGCQQIAVAQAPLSQRLVFTALILSWSGLSILAQVATCLAGTGVRMSRYILARLAQGILSMVIVSLWLPHIPSSLASACIPPILGIQIWPFWPGSTGIAYLILAFLLLLWTVLSARKGVTKR</sequence>
<feature type="transmembrane region" description="Helical" evidence="1">
    <location>
        <begin position="86"/>
        <end position="111"/>
    </location>
</feature>
<accession>A0A845KYP8</accession>
<dbReference type="Proteomes" id="UP000463470">
    <property type="component" value="Unassembled WGS sequence"/>
</dbReference>
<feature type="transmembrane region" description="Helical" evidence="1">
    <location>
        <begin position="217"/>
        <end position="245"/>
    </location>
</feature>
<keyword evidence="1" id="KW-0472">Membrane</keyword>
<feature type="transmembrane region" description="Helical" evidence="1">
    <location>
        <begin position="43"/>
        <end position="66"/>
    </location>
</feature>
<keyword evidence="1" id="KW-0812">Transmembrane</keyword>
<protein>
    <submittedName>
        <fullName evidence="3">Sporulation integral membrane protein YlbJ</fullName>
    </submittedName>
</protein>
<proteinExistence type="predicted"/>
<comment type="caution">
    <text evidence="3">The sequence shown here is derived from an EMBL/GenBank/DDBJ whole genome shotgun (WGS) entry which is preliminary data.</text>
</comment>
<feature type="transmembrane region" description="Helical" evidence="1">
    <location>
        <begin position="289"/>
        <end position="311"/>
    </location>
</feature>
<dbReference type="InterPro" id="IPR011642">
    <property type="entry name" value="Gate_dom"/>
</dbReference>
<evidence type="ECO:0000256" key="1">
    <source>
        <dbReference type="SAM" id="Phobius"/>
    </source>
</evidence>
<feature type="domain" description="Nucleoside transporter/FeoB GTPase Gate" evidence="2">
    <location>
        <begin position="45"/>
        <end position="147"/>
    </location>
</feature>
<feature type="transmembrane region" description="Helical" evidence="1">
    <location>
        <begin position="363"/>
        <end position="385"/>
    </location>
</feature>
<dbReference type="RefSeq" id="WP_161255745.1">
    <property type="nucleotide sequence ID" value="NZ_WXEY01000003.1"/>
</dbReference>
<name>A0A845KYP8_9FIRM</name>
<feature type="transmembrane region" description="Helical" evidence="1">
    <location>
        <begin position="323"/>
        <end position="343"/>
    </location>
</feature>